<organism evidence="1 2">
    <name type="scientific">Agathobacter rectalis</name>
    <dbReference type="NCBI Taxonomy" id="39491"/>
    <lineage>
        <taxon>Bacteria</taxon>
        <taxon>Bacillati</taxon>
        <taxon>Bacillota</taxon>
        <taxon>Clostridia</taxon>
        <taxon>Lachnospirales</taxon>
        <taxon>Lachnospiraceae</taxon>
        <taxon>Agathobacter</taxon>
    </lineage>
</organism>
<dbReference type="RefSeq" id="WP_055274208.1">
    <property type="nucleotide sequence ID" value="NZ_CZAJ01000019.1"/>
</dbReference>
<reference evidence="1 2" key="1">
    <citation type="submission" date="2015-09" db="EMBL/GenBank/DDBJ databases">
        <authorList>
            <consortium name="Pathogen Informatics"/>
        </authorList>
    </citation>
    <scope>NUCLEOTIDE SEQUENCE [LARGE SCALE GENOMIC DNA]</scope>
    <source>
        <strain evidence="1 2">2789STDY5834884</strain>
    </source>
</reference>
<evidence type="ECO:0000313" key="2">
    <source>
        <dbReference type="Proteomes" id="UP000095602"/>
    </source>
</evidence>
<dbReference type="EMBL" id="CZAJ01000019">
    <property type="protein sequence ID" value="CUP15386.1"/>
    <property type="molecule type" value="Genomic_DNA"/>
</dbReference>
<gene>
    <name evidence="1" type="ORF">ERS852497_02056</name>
</gene>
<dbReference type="Proteomes" id="UP000095602">
    <property type="component" value="Unassembled WGS sequence"/>
</dbReference>
<name>A0A174KYE6_9FIRM</name>
<accession>A0A174KYE6</accession>
<sequence>MIKNTRNISDYFWDCSPRHNLNCGPCGLARNSFGYSPYEVGINYLNVGRCSSDTENCADCPLNPHKEGVAR</sequence>
<evidence type="ECO:0000313" key="1">
    <source>
        <dbReference type="EMBL" id="CUP15386.1"/>
    </source>
</evidence>
<proteinExistence type="predicted"/>
<dbReference type="AlphaFoldDB" id="A0A174KYE6"/>
<protein>
    <submittedName>
        <fullName evidence="1">Uncharacterized protein</fullName>
    </submittedName>
</protein>